<dbReference type="EMBL" id="CAJNIZ010047588">
    <property type="protein sequence ID" value="CAE7771170.1"/>
    <property type="molecule type" value="Genomic_DNA"/>
</dbReference>
<name>A0A812YC61_SYMPI</name>
<dbReference type="Proteomes" id="UP000649617">
    <property type="component" value="Unassembled WGS sequence"/>
</dbReference>
<accession>A0A812YC61</accession>
<dbReference type="OrthoDB" id="439480at2759"/>
<organism evidence="1 2">
    <name type="scientific">Symbiodinium pilosum</name>
    <name type="common">Dinoflagellate</name>
    <dbReference type="NCBI Taxonomy" id="2952"/>
    <lineage>
        <taxon>Eukaryota</taxon>
        <taxon>Sar</taxon>
        <taxon>Alveolata</taxon>
        <taxon>Dinophyceae</taxon>
        <taxon>Suessiales</taxon>
        <taxon>Symbiodiniaceae</taxon>
        <taxon>Symbiodinium</taxon>
    </lineage>
</organism>
<comment type="caution">
    <text evidence="1">The sequence shown here is derived from an EMBL/GenBank/DDBJ whole genome shotgun (WGS) entry which is preliminary data.</text>
</comment>
<evidence type="ECO:0000313" key="2">
    <source>
        <dbReference type="Proteomes" id="UP000649617"/>
    </source>
</evidence>
<feature type="non-terminal residue" evidence="1">
    <location>
        <position position="50"/>
    </location>
</feature>
<sequence length="50" mass="5590">NWGDARLSRLAKTLSRSGSFNRWASIEQNLATSSELLRPSSSVLDVRERA</sequence>
<keyword evidence="2" id="KW-1185">Reference proteome</keyword>
<proteinExistence type="predicted"/>
<protein>
    <submittedName>
        <fullName evidence="1">Uncharacterized protein</fullName>
    </submittedName>
</protein>
<feature type="non-terminal residue" evidence="1">
    <location>
        <position position="1"/>
    </location>
</feature>
<evidence type="ECO:0000313" key="1">
    <source>
        <dbReference type="EMBL" id="CAE7771170.1"/>
    </source>
</evidence>
<gene>
    <name evidence="1" type="ORF">SPIL2461_LOCUS22720</name>
</gene>
<dbReference type="AlphaFoldDB" id="A0A812YC61"/>
<reference evidence="1" key="1">
    <citation type="submission" date="2021-02" db="EMBL/GenBank/DDBJ databases">
        <authorList>
            <person name="Dougan E. K."/>
            <person name="Rhodes N."/>
            <person name="Thang M."/>
            <person name="Chan C."/>
        </authorList>
    </citation>
    <scope>NUCLEOTIDE SEQUENCE</scope>
</reference>